<dbReference type="SUPFAM" id="SSF53335">
    <property type="entry name" value="S-adenosyl-L-methionine-dependent methyltransferases"/>
    <property type="match status" value="1"/>
</dbReference>
<organism evidence="6 7">
    <name type="scientific">Molorchus minor</name>
    <dbReference type="NCBI Taxonomy" id="1323400"/>
    <lineage>
        <taxon>Eukaryota</taxon>
        <taxon>Metazoa</taxon>
        <taxon>Ecdysozoa</taxon>
        <taxon>Arthropoda</taxon>
        <taxon>Hexapoda</taxon>
        <taxon>Insecta</taxon>
        <taxon>Pterygota</taxon>
        <taxon>Neoptera</taxon>
        <taxon>Endopterygota</taxon>
        <taxon>Coleoptera</taxon>
        <taxon>Polyphaga</taxon>
        <taxon>Cucujiformia</taxon>
        <taxon>Chrysomeloidea</taxon>
        <taxon>Cerambycidae</taxon>
        <taxon>Lamiinae</taxon>
        <taxon>Monochamini</taxon>
        <taxon>Molorchus</taxon>
    </lineage>
</organism>
<proteinExistence type="inferred from homology"/>
<evidence type="ECO:0000313" key="7">
    <source>
        <dbReference type="Proteomes" id="UP001162164"/>
    </source>
</evidence>
<name>A0ABQ9ISE2_9CUCU</name>
<evidence type="ECO:0000256" key="5">
    <source>
        <dbReference type="SAM" id="MobiDB-lite"/>
    </source>
</evidence>
<feature type="region of interest" description="Disordered" evidence="5">
    <location>
        <begin position="316"/>
        <end position="343"/>
    </location>
</feature>
<feature type="binding site" evidence="4">
    <location>
        <position position="130"/>
    </location>
    <ligand>
        <name>S-adenosyl-L-methionine</name>
        <dbReference type="ChEBI" id="CHEBI:59789"/>
    </ligand>
</feature>
<gene>
    <name evidence="6" type="ORF">NQ317_017914</name>
</gene>
<dbReference type="EMBL" id="JAPWTJ010002904">
    <property type="protein sequence ID" value="KAJ8964080.1"/>
    <property type="molecule type" value="Genomic_DNA"/>
</dbReference>
<evidence type="ECO:0000256" key="2">
    <source>
        <dbReference type="ARBA" id="ARBA00022679"/>
    </source>
</evidence>
<accession>A0ABQ9ISE2</accession>
<comment type="caution">
    <text evidence="4">Lacks conserved residue(s) required for the propagation of feature annotation.</text>
</comment>
<comment type="caution">
    <text evidence="6">The sequence shown here is derived from an EMBL/GenBank/DDBJ whole genome shotgun (WGS) entry which is preliminary data.</text>
</comment>
<keyword evidence="1 4" id="KW-0489">Methyltransferase</keyword>
<sequence length="343" mass="40190">MSILLLLSVHEELREKTVTLGMQNAWENHCRDQVNLKKYAKAMRELATKHWECNIKAQPSVLSRIEWTYIQCKSYFTGDIYKFREKQKEIADKMKFKIAATSAYYTGKDCRQIEIAGCRKLDCLEVIAIDIAPGSDDVLKCDFLNVNAGNSLKVSNTEVQALPQNYFDVIVFSLLLEYLPYAKQRLTCCKKAYSLLKTEGLLVIVTPDSNRVGANAKYIKSWRFILADLGFSRVKYEKLPHIHCMAFRKEFCTDVARRWAELYRKNQVYSEMVIPQDFKSPDISKPEKNEHEQYTFEYVDEFPDCDEEANKLRELLRTKPEKVKKDPKTRRESRHERRDCVLF</sequence>
<keyword evidence="3 4" id="KW-0949">S-adenosyl-L-methionine</keyword>
<comment type="function">
    <text evidence="4">S-adenosyl-L-methionine-binding protein that acts as an inhibitor of mTORC1 signaling. Acts as a sensor of S-adenosyl-L-methionine to signal methionine sufficiency to mTORC1. Probably also acts as a S-adenosyl-L-methionine-dependent methyltransferase.</text>
</comment>
<comment type="similarity">
    <text evidence="4">Belongs to the BMT2 family.</text>
</comment>
<dbReference type="PANTHER" id="PTHR21008">
    <property type="entry name" value="S-ADENOSYLMETHIONINE SENSOR UPSTREAM OF MTORC1-RELATED"/>
    <property type="match status" value="1"/>
</dbReference>
<evidence type="ECO:0000256" key="4">
    <source>
        <dbReference type="HAMAP-Rule" id="MF_03044"/>
    </source>
</evidence>
<evidence type="ECO:0000313" key="6">
    <source>
        <dbReference type="EMBL" id="KAJ8964080.1"/>
    </source>
</evidence>
<dbReference type="HAMAP" id="MF_03044">
    <property type="entry name" value="BMT2"/>
    <property type="match status" value="1"/>
</dbReference>
<dbReference type="Proteomes" id="UP001162164">
    <property type="component" value="Unassembled WGS sequence"/>
</dbReference>
<dbReference type="EC" id="2.1.1.-" evidence="4"/>
<keyword evidence="7" id="KW-1185">Reference proteome</keyword>
<evidence type="ECO:0000256" key="1">
    <source>
        <dbReference type="ARBA" id="ARBA00022603"/>
    </source>
</evidence>
<keyword evidence="2 4" id="KW-0808">Transferase</keyword>
<reference evidence="6" key="1">
    <citation type="journal article" date="2023" name="Insect Mol. Biol.">
        <title>Genome sequencing provides insights into the evolution of gene families encoding plant cell wall-degrading enzymes in longhorned beetles.</title>
        <authorList>
            <person name="Shin N.R."/>
            <person name="Okamura Y."/>
            <person name="Kirsch R."/>
            <person name="Pauchet Y."/>
        </authorList>
    </citation>
    <scope>NUCLEOTIDE SEQUENCE</scope>
    <source>
        <strain evidence="6">MMC_N1</strain>
    </source>
</reference>
<dbReference type="InterPro" id="IPR021867">
    <property type="entry name" value="Bmt2/SAMTOR"/>
</dbReference>
<evidence type="ECO:0000256" key="3">
    <source>
        <dbReference type="ARBA" id="ARBA00022691"/>
    </source>
</evidence>
<dbReference type="Gene3D" id="3.40.50.150">
    <property type="entry name" value="Vaccinia Virus protein VP39"/>
    <property type="match status" value="1"/>
</dbReference>
<dbReference type="InterPro" id="IPR029063">
    <property type="entry name" value="SAM-dependent_MTases_sf"/>
</dbReference>
<dbReference type="CDD" id="cd02440">
    <property type="entry name" value="AdoMet_MTases"/>
    <property type="match status" value="1"/>
</dbReference>
<dbReference type="PANTHER" id="PTHR21008:SF0">
    <property type="entry name" value="S-ADENOSYLMETHIONINE SENSOR UPSTREAM OF MTORC1"/>
    <property type="match status" value="1"/>
</dbReference>
<protein>
    <recommendedName>
        <fullName evidence="4">S-adenosylmethionine sensor upstream of mTORC1</fullName>
    </recommendedName>
    <alternativeName>
        <fullName evidence="4">Probable methyltransferase BMT2 homolog</fullName>
        <ecNumber evidence="4">2.1.1.-</ecNumber>
    </alternativeName>
</protein>
<dbReference type="Pfam" id="PF11968">
    <property type="entry name" value="Bmt2"/>
    <property type="match status" value="1"/>
</dbReference>